<dbReference type="AlphaFoldDB" id="A0A0X2NQ86"/>
<protein>
    <submittedName>
        <fullName evidence="1">Uncharacterized protein</fullName>
    </submittedName>
</protein>
<gene>
    <name evidence="1" type="ORF">CVAR292_02392</name>
</gene>
<keyword evidence="2" id="KW-1185">Reference proteome</keyword>
<dbReference type="Proteomes" id="UP000182498">
    <property type="component" value="Unassembled WGS sequence"/>
</dbReference>
<accession>A0A0X2NQ86</accession>
<sequence length="93" mass="10822">MEDHFQMLLQAFGHFQKFLPRPAAVRIFSGQESIEFFPYYNCSGISGQEFFDTSVKILVVRKVNHPIIDFFYEVQVQSESAKTFGAFFSRINN</sequence>
<dbReference type="EMBL" id="FAUH01000017">
    <property type="protein sequence ID" value="CUU67039.1"/>
    <property type="molecule type" value="Genomic_DNA"/>
</dbReference>
<organism evidence="1 2">
    <name type="scientific">Corynebacterium variabile</name>
    <dbReference type="NCBI Taxonomy" id="1727"/>
    <lineage>
        <taxon>Bacteria</taxon>
        <taxon>Bacillati</taxon>
        <taxon>Actinomycetota</taxon>
        <taxon>Actinomycetes</taxon>
        <taxon>Mycobacteriales</taxon>
        <taxon>Corynebacteriaceae</taxon>
        <taxon>Corynebacterium</taxon>
    </lineage>
</organism>
<proteinExistence type="predicted"/>
<evidence type="ECO:0000313" key="1">
    <source>
        <dbReference type="EMBL" id="CUU67039.1"/>
    </source>
</evidence>
<evidence type="ECO:0000313" key="2">
    <source>
        <dbReference type="Proteomes" id="UP000182498"/>
    </source>
</evidence>
<name>A0A0X2NQ86_9CORY</name>
<reference evidence="2" key="1">
    <citation type="submission" date="2015-11" db="EMBL/GenBank/DDBJ databases">
        <authorList>
            <person name="Dugat-Bony E."/>
        </authorList>
    </citation>
    <scope>NUCLEOTIDE SEQUENCE [LARGE SCALE GENOMIC DNA]</scope>
    <source>
        <strain evidence="2">Mu292</strain>
    </source>
</reference>